<dbReference type="EMBL" id="KR029587">
    <property type="protein sequence ID" value="AKH46940.1"/>
    <property type="molecule type" value="Genomic_DNA"/>
</dbReference>
<accession>A0A0F7L4P7</accession>
<name>A0A0F7L4P7_9VIRU</name>
<reference evidence="1" key="1">
    <citation type="journal article" date="2015" name="Front. Microbiol.">
        <title>Combining genomic sequencing methods to explore viral diversity and reveal potential virus-host interactions.</title>
        <authorList>
            <person name="Chow C.E."/>
            <person name="Winget D.M."/>
            <person name="White R.A.III."/>
            <person name="Hallam S.J."/>
            <person name="Suttle C.A."/>
        </authorList>
    </citation>
    <scope>NUCLEOTIDE SEQUENCE</scope>
    <source>
        <strain evidence="1">Anoxic2_3</strain>
    </source>
</reference>
<proteinExistence type="predicted"/>
<protein>
    <submittedName>
        <fullName evidence="1">Uncharacterized protein</fullName>
    </submittedName>
</protein>
<sequence>MSYDWFDFCKPPTHKRYRPVLTAVENNKGVLDVDTVKGCAAGTAAYPNGGCYGACYANKIANTYGFDFSVSVSRKLYSRNLYGIFQTIKAHRAGWYRIGTHGDPSHDWGNTVSVCERLSETGKTPVIVTKHWIEASNEQLTRLASVGAVFNTSTSGMDTDAELGFRVEQIDRVRSFGMTSVCRVVSCEYGNTEWADRCRGKQGRLMALVPMIDTPFRVSRNHHRVATGEILITAQKESIGGGSKMVSLNDKKAYLGKCSECPDQCGATTTNSRGKK</sequence>
<reference evidence="1" key="2">
    <citation type="submission" date="2015-03" db="EMBL/GenBank/DDBJ databases">
        <authorList>
            <person name="Chow C.-E.T."/>
            <person name="Winget D.M."/>
            <person name="White R.A.III."/>
            <person name="Hallam S.J."/>
            <person name="Suttle C.A."/>
        </authorList>
    </citation>
    <scope>NUCLEOTIDE SEQUENCE</scope>
    <source>
        <strain evidence="1">Anoxic2_3</strain>
    </source>
</reference>
<organism evidence="1">
    <name type="scientific">uncultured marine virus</name>
    <dbReference type="NCBI Taxonomy" id="186617"/>
    <lineage>
        <taxon>Viruses</taxon>
        <taxon>environmental samples</taxon>
    </lineage>
</organism>
<evidence type="ECO:0000313" key="1">
    <source>
        <dbReference type="EMBL" id="AKH46940.1"/>
    </source>
</evidence>